<feature type="transmembrane region" description="Helical" evidence="2">
    <location>
        <begin position="140"/>
        <end position="160"/>
    </location>
</feature>
<dbReference type="PIRSF" id="PIRSF038973">
    <property type="entry name" value="SpoIIM"/>
    <property type="match status" value="1"/>
</dbReference>
<dbReference type="GO" id="GO:0030435">
    <property type="term" value="P:sporulation resulting in formation of a cellular spore"/>
    <property type="evidence" value="ECO:0007669"/>
    <property type="project" value="UniProtKB-KW"/>
</dbReference>
<feature type="transmembrane region" description="Helical" evidence="2">
    <location>
        <begin position="113"/>
        <end position="134"/>
    </location>
</feature>
<dbReference type="Pfam" id="PF01944">
    <property type="entry name" value="SpoIIM"/>
    <property type="match status" value="1"/>
</dbReference>
<accession>A0A150M6I0</accession>
<protein>
    <recommendedName>
        <fullName evidence="1">Stage II sporulation protein M</fullName>
    </recommendedName>
</protein>
<dbReference type="InterPro" id="IPR002798">
    <property type="entry name" value="SpoIIM-like"/>
</dbReference>
<dbReference type="PATRIC" id="fig|301148.3.peg.2985"/>
<keyword evidence="1 2" id="KW-0472">Membrane</keyword>
<keyword evidence="2" id="KW-1133">Transmembrane helix</keyword>
<evidence type="ECO:0000256" key="2">
    <source>
        <dbReference type="SAM" id="Phobius"/>
    </source>
</evidence>
<dbReference type="Proteomes" id="UP000075683">
    <property type="component" value="Unassembled WGS sequence"/>
</dbReference>
<dbReference type="STRING" id="301148.B4135_1949"/>
<comment type="subcellular location">
    <subcellularLocation>
        <location evidence="1">Cell membrane</location>
        <topology evidence="1">Multi-pass membrane protein</topology>
    </subcellularLocation>
    <text evidence="1">Localizes to the sporulation septum and to the second division site within the mother cell. Before the start of engulfment localizes to the septal midpoint, then spreads throughout the septum prior to becoming enriched at the leading edge of the engulfing membrane, where it remains until the completion of membrane migration. Some remain partially trapped at the septum during engulfment and upon completion of engulfment become dispersed in the outer forespore membrane. Localization of the MPD complex to the septal membrane is dependent on SpoIIB.</text>
</comment>
<sequence length="214" mass="23869">MGTLQRRNRLAGHLREHASMYIFHTVLLVMGVIFGAVIVNSLSATQKQDLFYFINEFFVQMKNGEIVSAKEVFSHTLAYNSKFIGIIWLLGISMIGLPIILVMLFLKGMVVGFTVGFLVQQMGLSGFLLSVAAVLPQNFIALPVYIFVVVAAVAFSLQMIKKLFVKRFYQPFAPMLLRYILVYGAANLLLCAAAVIEGYLTPLLMQAVLSLFHH</sequence>
<dbReference type="InterPro" id="IPR014196">
    <property type="entry name" value="SpoIIM"/>
</dbReference>
<keyword evidence="1" id="KW-1003">Cell membrane</keyword>
<feature type="transmembrane region" description="Helical" evidence="2">
    <location>
        <begin position="21"/>
        <end position="42"/>
    </location>
</feature>
<evidence type="ECO:0000313" key="4">
    <source>
        <dbReference type="Proteomes" id="UP000075683"/>
    </source>
</evidence>
<proteinExistence type="predicted"/>
<evidence type="ECO:0000256" key="1">
    <source>
        <dbReference type="PIRNR" id="PIRNR038973"/>
    </source>
</evidence>
<dbReference type="GO" id="GO:0005886">
    <property type="term" value="C:plasma membrane"/>
    <property type="evidence" value="ECO:0007669"/>
    <property type="project" value="UniProtKB-SubCell"/>
</dbReference>
<feature type="transmembrane region" description="Helical" evidence="2">
    <location>
        <begin position="83"/>
        <end position="106"/>
    </location>
</feature>
<comment type="function">
    <text evidence="1">Required for complete septum migration and engulfment of the forespore compartment during sporulation. Required for stabilizing and recruiting of SpoIIP to the septal membrane.</text>
</comment>
<dbReference type="NCBIfam" id="TIGR02831">
    <property type="entry name" value="spo_II_M"/>
    <property type="match status" value="1"/>
</dbReference>
<dbReference type="RefSeq" id="WP_061568585.1">
    <property type="nucleotide sequence ID" value="NZ_LQYT01000036.1"/>
</dbReference>
<name>A0A150M6I0_9BACI</name>
<dbReference type="EMBL" id="LQYT01000036">
    <property type="protein sequence ID" value="KYD20173.1"/>
    <property type="molecule type" value="Genomic_DNA"/>
</dbReference>
<dbReference type="AlphaFoldDB" id="A0A150M6I0"/>
<dbReference type="OrthoDB" id="2065033at2"/>
<evidence type="ECO:0000313" key="3">
    <source>
        <dbReference type="EMBL" id="KYD20173.1"/>
    </source>
</evidence>
<comment type="subunit">
    <text evidence="1">Component of the MPD complex composed of SpoIIM, SpoIIP and SpoIID.</text>
</comment>
<reference evidence="3 4" key="1">
    <citation type="submission" date="2016-01" db="EMBL/GenBank/DDBJ databases">
        <title>Draft Genome Sequences of Seven Thermophilic Sporeformers Isolated from Foods.</title>
        <authorList>
            <person name="Berendsen E.M."/>
            <person name="Wells-Bennik M.H."/>
            <person name="Krawcyk A.O."/>
            <person name="De Jong A."/>
            <person name="Holsappel S."/>
            <person name="Eijlander R.T."/>
            <person name="Kuipers O.P."/>
        </authorList>
    </citation>
    <scope>NUCLEOTIDE SEQUENCE [LARGE SCALE GENOMIC DNA]</scope>
    <source>
        <strain evidence="3 4">B4135</strain>
    </source>
</reference>
<keyword evidence="1" id="KW-0749">Sporulation</keyword>
<feature type="transmembrane region" description="Helical" evidence="2">
    <location>
        <begin position="180"/>
        <end position="200"/>
    </location>
</feature>
<keyword evidence="1 2" id="KW-0812">Transmembrane</keyword>
<comment type="caution">
    <text evidence="3">The sequence shown here is derived from an EMBL/GenBank/DDBJ whole genome shotgun (WGS) entry which is preliminary data.</text>
</comment>
<gene>
    <name evidence="3" type="ORF">B4135_1949</name>
</gene>
<organism evidence="3 4">
    <name type="scientific">Caldibacillus debilis</name>
    <dbReference type="NCBI Taxonomy" id="301148"/>
    <lineage>
        <taxon>Bacteria</taxon>
        <taxon>Bacillati</taxon>
        <taxon>Bacillota</taxon>
        <taxon>Bacilli</taxon>
        <taxon>Bacillales</taxon>
        <taxon>Bacillaceae</taxon>
        <taxon>Caldibacillus</taxon>
    </lineage>
</organism>